<evidence type="ECO:0000313" key="2">
    <source>
        <dbReference type="EMBL" id="UUY02196.1"/>
    </source>
</evidence>
<keyword evidence="3" id="KW-1185">Reference proteome</keyword>
<organism evidence="2 3">
    <name type="scientific">Svornostia abyssi</name>
    <dbReference type="NCBI Taxonomy" id="2898438"/>
    <lineage>
        <taxon>Bacteria</taxon>
        <taxon>Bacillati</taxon>
        <taxon>Actinomycetota</taxon>
        <taxon>Thermoleophilia</taxon>
        <taxon>Solirubrobacterales</taxon>
        <taxon>Baekduiaceae</taxon>
        <taxon>Svornostia</taxon>
    </lineage>
</organism>
<keyword evidence="1" id="KW-0472">Membrane</keyword>
<accession>A0ABY5PC90</accession>
<evidence type="ECO:0000313" key="3">
    <source>
        <dbReference type="Proteomes" id="UP001058860"/>
    </source>
</evidence>
<feature type="transmembrane region" description="Helical" evidence="1">
    <location>
        <begin position="42"/>
        <end position="62"/>
    </location>
</feature>
<gene>
    <name evidence="2" type="ORF">LRS13_15920</name>
</gene>
<dbReference type="EMBL" id="CP088295">
    <property type="protein sequence ID" value="UUY02196.1"/>
    <property type="molecule type" value="Genomic_DNA"/>
</dbReference>
<dbReference type="RefSeq" id="WP_353862730.1">
    <property type="nucleotide sequence ID" value="NZ_CP088295.1"/>
</dbReference>
<keyword evidence="1" id="KW-1133">Transmembrane helix</keyword>
<name>A0ABY5PC90_9ACTN</name>
<protein>
    <submittedName>
        <fullName evidence="2">Uncharacterized protein</fullName>
    </submittedName>
</protein>
<sequence length="77" mass="7884">MDVRETLVRGAGVPGHIGLLGVIGPAAGEDCDDHEENGTESAHLLILLFVIVDACFAVNSGVGARTSSAARRASRLA</sequence>
<evidence type="ECO:0000256" key="1">
    <source>
        <dbReference type="SAM" id="Phobius"/>
    </source>
</evidence>
<proteinExistence type="predicted"/>
<reference evidence="3" key="1">
    <citation type="submission" date="2021-11" db="EMBL/GenBank/DDBJ databases">
        <title>Cultivation dependent microbiological survey of springs from the worlds oldest radium mine currently devoted to the extraction of radon-saturated water.</title>
        <authorList>
            <person name="Kapinusova G."/>
            <person name="Smrhova T."/>
            <person name="Strejcek M."/>
            <person name="Suman J."/>
            <person name="Jani K."/>
            <person name="Pajer P."/>
            <person name="Uhlik O."/>
        </authorList>
    </citation>
    <scope>NUCLEOTIDE SEQUENCE [LARGE SCALE GENOMIC DNA]</scope>
    <source>
        <strain evidence="3">J379</strain>
    </source>
</reference>
<dbReference type="Proteomes" id="UP001058860">
    <property type="component" value="Chromosome"/>
</dbReference>
<keyword evidence="1" id="KW-0812">Transmembrane</keyword>